<dbReference type="PANTHER" id="PTHR33116:SF80">
    <property type="entry name" value="REVERSE TRANSCRIPTASE ZINC-BINDING DOMAIN-CONTAINING PROTEIN"/>
    <property type="match status" value="1"/>
</dbReference>
<protein>
    <recommendedName>
        <fullName evidence="2">RNase H type-1 domain-containing protein</fullName>
    </recommendedName>
</protein>
<gene>
    <name evidence="3" type="ORF">FRX31_026238</name>
</gene>
<dbReference type="InterPro" id="IPR002156">
    <property type="entry name" value="RNaseH_domain"/>
</dbReference>
<accession>A0A7J6VIY9</accession>
<feature type="domain" description="RNase H type-1" evidence="2">
    <location>
        <begin position="111"/>
        <end position="177"/>
    </location>
</feature>
<dbReference type="Proteomes" id="UP000554482">
    <property type="component" value="Unassembled WGS sequence"/>
</dbReference>
<keyword evidence="1" id="KW-0812">Transmembrane</keyword>
<dbReference type="EMBL" id="JABWDY010032456">
    <property type="protein sequence ID" value="KAF5184175.1"/>
    <property type="molecule type" value="Genomic_DNA"/>
</dbReference>
<evidence type="ECO:0000259" key="2">
    <source>
        <dbReference type="Pfam" id="PF13456"/>
    </source>
</evidence>
<feature type="transmembrane region" description="Helical" evidence="1">
    <location>
        <begin position="21"/>
        <end position="40"/>
    </location>
</feature>
<organism evidence="3 4">
    <name type="scientific">Thalictrum thalictroides</name>
    <name type="common">Rue-anemone</name>
    <name type="synonym">Anemone thalictroides</name>
    <dbReference type="NCBI Taxonomy" id="46969"/>
    <lineage>
        <taxon>Eukaryota</taxon>
        <taxon>Viridiplantae</taxon>
        <taxon>Streptophyta</taxon>
        <taxon>Embryophyta</taxon>
        <taxon>Tracheophyta</taxon>
        <taxon>Spermatophyta</taxon>
        <taxon>Magnoliopsida</taxon>
        <taxon>Ranunculales</taxon>
        <taxon>Ranunculaceae</taxon>
        <taxon>Thalictroideae</taxon>
        <taxon>Thalictrum</taxon>
    </lineage>
</organism>
<dbReference type="PANTHER" id="PTHR33116">
    <property type="entry name" value="REVERSE TRANSCRIPTASE ZINC-BINDING DOMAIN-CONTAINING PROTEIN-RELATED-RELATED"/>
    <property type="match status" value="1"/>
</dbReference>
<proteinExistence type="predicted"/>
<evidence type="ECO:0000313" key="4">
    <source>
        <dbReference type="Proteomes" id="UP000554482"/>
    </source>
</evidence>
<keyword evidence="1" id="KW-0472">Membrane</keyword>
<evidence type="ECO:0000256" key="1">
    <source>
        <dbReference type="SAM" id="Phobius"/>
    </source>
</evidence>
<keyword evidence="1" id="KW-1133">Transmembrane helix</keyword>
<dbReference type="AlphaFoldDB" id="A0A7J6VIY9"/>
<dbReference type="OrthoDB" id="1751077at2759"/>
<evidence type="ECO:0000313" key="3">
    <source>
        <dbReference type="EMBL" id="KAF5184175.1"/>
    </source>
</evidence>
<name>A0A7J6VIY9_THATH</name>
<sequence length="185" mass="20220">MINAQNTSLLLGGLNATDSQLMAYFLGVHLVSPPITYLGLPLTSAKLNIRDCFPLVEKITKRIKSWKNKFLSYVGRLELVYSVLQTFHVYWARTFVLLIAVLDQVTVKLNSNGSVSDLRNGIWGVARDENGNVLLAYVGAGKEKSVLVQELKAILEGLRGCIILDKTKVLVAADSIAIGCPDSAE</sequence>
<reference evidence="3 4" key="1">
    <citation type="submission" date="2020-06" db="EMBL/GenBank/DDBJ databases">
        <title>Transcriptomic and genomic resources for Thalictrum thalictroides and T. hernandezii: Facilitating candidate gene discovery in an emerging model plant lineage.</title>
        <authorList>
            <person name="Arias T."/>
            <person name="Riano-Pachon D.M."/>
            <person name="Di Stilio V.S."/>
        </authorList>
    </citation>
    <scope>NUCLEOTIDE SEQUENCE [LARGE SCALE GENOMIC DNA]</scope>
    <source>
        <strain evidence="4">cv. WT478/WT964</strain>
        <tissue evidence="3">Leaves</tissue>
    </source>
</reference>
<dbReference type="GO" id="GO:0003676">
    <property type="term" value="F:nucleic acid binding"/>
    <property type="evidence" value="ECO:0007669"/>
    <property type="project" value="InterPro"/>
</dbReference>
<keyword evidence="4" id="KW-1185">Reference proteome</keyword>
<comment type="caution">
    <text evidence="3">The sequence shown here is derived from an EMBL/GenBank/DDBJ whole genome shotgun (WGS) entry which is preliminary data.</text>
</comment>
<dbReference type="GO" id="GO:0004523">
    <property type="term" value="F:RNA-DNA hybrid ribonuclease activity"/>
    <property type="evidence" value="ECO:0007669"/>
    <property type="project" value="InterPro"/>
</dbReference>
<dbReference type="Pfam" id="PF13456">
    <property type="entry name" value="RVT_3"/>
    <property type="match status" value="1"/>
</dbReference>